<feature type="transmembrane region" description="Helical" evidence="8">
    <location>
        <begin position="181"/>
        <end position="197"/>
    </location>
</feature>
<keyword evidence="5 8" id="KW-0472">Membrane</keyword>
<feature type="transmembrane region" description="Helical" evidence="8">
    <location>
        <begin position="88"/>
        <end position="108"/>
    </location>
</feature>
<feature type="transmembrane region" description="Helical" evidence="8">
    <location>
        <begin position="43"/>
        <end position="68"/>
    </location>
</feature>
<dbReference type="PANTHER" id="PTHR30474:SF1">
    <property type="entry name" value="PEPTIDOGLYCAN GLYCOSYLTRANSFERASE MRDB"/>
    <property type="match status" value="1"/>
</dbReference>
<dbReference type="InterPro" id="IPR018365">
    <property type="entry name" value="Cell_cycle_FtsW-rel_CS"/>
</dbReference>
<dbReference type="PROSITE" id="PS00428">
    <property type="entry name" value="FTSW_RODA_SPOVE"/>
    <property type="match status" value="1"/>
</dbReference>
<feature type="transmembrane region" description="Helical" evidence="8">
    <location>
        <begin position="228"/>
        <end position="248"/>
    </location>
</feature>
<evidence type="ECO:0000313" key="9">
    <source>
        <dbReference type="EMBL" id="CRI42992.1"/>
    </source>
</evidence>
<dbReference type="GO" id="GO:0008360">
    <property type="term" value="P:regulation of cell shape"/>
    <property type="evidence" value="ECO:0007669"/>
    <property type="project" value="UniProtKB-KW"/>
</dbReference>
<evidence type="ECO:0000256" key="7">
    <source>
        <dbReference type="ARBA" id="ARBA00033270"/>
    </source>
</evidence>
<sequence>MHIGFCHCVRGGNFFYFVINNFHILEIYSLLNSNTIMRYHKYFRYVNSWVFLVVLTLMLLSVVVISSMDPTAMLVISSKGLLTNKSIMQLRHFALGWVVFFICAYFDYHLFKRWAWVLYFFMICALVGLFFVPSVQNVHRWYRIPFIHMSVQPSEYGKLVIVIMLSYILESRKADITSKTTAFLACLVVALPFFLILKEPDLGTALVLCPVTLTIFYLSNVHSLLVKFCTVVATIGIIGSLLIFSGIVSHQKVKPYALKVIKEYQYERLSPSNHHQRASLISIGLGGIRGRGWKTGEFAGRGWLPYGYTDSVFSALGEEFGLLGLLFTLGLFYCLICFGCRTVAVATDDFGKLLAAGITVYLAMHVLINISMMCGLLPITGVPLILISYGGSSGISTMASLGVLQSIYSRRFAKY</sequence>
<feature type="transmembrane region" description="Helical" evidence="8">
    <location>
        <begin position="115"/>
        <end position="133"/>
    </location>
</feature>
<keyword evidence="3" id="KW-0133">Cell shape</keyword>
<feature type="transmembrane region" description="Helical" evidence="8">
    <location>
        <begin position="203"/>
        <end position="221"/>
    </location>
</feature>
<feature type="transmembrane region" description="Helical" evidence="8">
    <location>
        <begin position="14"/>
        <end position="31"/>
    </location>
</feature>
<gene>
    <name evidence="9" type="ORF">BN1224_DC9_CA_00400</name>
</gene>
<dbReference type="GO" id="GO:0015648">
    <property type="term" value="F:lipid-linked peptidoglycan transporter activity"/>
    <property type="evidence" value="ECO:0007669"/>
    <property type="project" value="TreeGrafter"/>
</dbReference>
<evidence type="ECO:0000256" key="8">
    <source>
        <dbReference type="SAM" id="Phobius"/>
    </source>
</evidence>
<dbReference type="InterPro" id="IPR001182">
    <property type="entry name" value="FtsW/RodA"/>
</dbReference>
<reference evidence="9" key="1">
    <citation type="submission" date="2015-05" db="EMBL/GenBank/DDBJ databases">
        <authorList>
            <person name="Rattei Thomas"/>
        </authorList>
    </citation>
    <scope>NUCLEOTIDE SEQUENCE</scope>
    <source>
        <strain evidence="9">DC9</strain>
    </source>
</reference>
<comment type="subcellular location">
    <subcellularLocation>
        <location evidence="1">Membrane</location>
        <topology evidence="1">Multi-pass membrane protein</topology>
    </subcellularLocation>
</comment>
<evidence type="ECO:0000256" key="1">
    <source>
        <dbReference type="ARBA" id="ARBA00004141"/>
    </source>
</evidence>
<dbReference type="AlphaFoldDB" id="A0A0F7X370"/>
<evidence type="ECO:0000256" key="2">
    <source>
        <dbReference type="ARBA" id="ARBA00022692"/>
    </source>
</evidence>
<feature type="transmembrane region" description="Helical" evidence="8">
    <location>
        <begin position="353"/>
        <end position="379"/>
    </location>
</feature>
<evidence type="ECO:0000256" key="3">
    <source>
        <dbReference type="ARBA" id="ARBA00022960"/>
    </source>
</evidence>
<evidence type="ECO:0000256" key="4">
    <source>
        <dbReference type="ARBA" id="ARBA00022989"/>
    </source>
</evidence>
<dbReference type="GO" id="GO:0005886">
    <property type="term" value="C:plasma membrane"/>
    <property type="evidence" value="ECO:0007669"/>
    <property type="project" value="TreeGrafter"/>
</dbReference>
<dbReference type="PANTHER" id="PTHR30474">
    <property type="entry name" value="CELL CYCLE PROTEIN"/>
    <property type="match status" value="1"/>
</dbReference>
<feature type="transmembrane region" description="Helical" evidence="8">
    <location>
        <begin position="385"/>
        <end position="404"/>
    </location>
</feature>
<evidence type="ECO:0000256" key="6">
    <source>
        <dbReference type="ARBA" id="ARBA00032370"/>
    </source>
</evidence>
<organism evidence="9">
    <name type="scientific">Chlamydia pneumoniae</name>
    <name type="common">Chlamydophila pneumoniae</name>
    <dbReference type="NCBI Taxonomy" id="83558"/>
    <lineage>
        <taxon>Bacteria</taxon>
        <taxon>Pseudomonadati</taxon>
        <taxon>Chlamydiota</taxon>
        <taxon>Chlamydiia</taxon>
        <taxon>Chlamydiales</taxon>
        <taxon>Chlamydiaceae</taxon>
        <taxon>Chlamydia/Chlamydophila group</taxon>
        <taxon>Chlamydia</taxon>
    </lineage>
</organism>
<proteinExistence type="predicted"/>
<keyword evidence="2 8" id="KW-0812">Transmembrane</keyword>
<evidence type="ECO:0000256" key="5">
    <source>
        <dbReference type="ARBA" id="ARBA00023136"/>
    </source>
</evidence>
<name>A0A0F7X370_CHLPN</name>
<keyword evidence="4 8" id="KW-1133">Transmembrane helix</keyword>
<protein>
    <recommendedName>
        <fullName evidence="7">Cell wall polymerase</fullName>
    </recommendedName>
    <alternativeName>
        <fullName evidence="6">Peptidoglycan polymerase</fullName>
    </alternativeName>
</protein>
<dbReference type="EMBL" id="LN847057">
    <property type="protein sequence ID" value="CRI42992.1"/>
    <property type="molecule type" value="Genomic_DNA"/>
</dbReference>
<feature type="transmembrane region" description="Helical" evidence="8">
    <location>
        <begin position="320"/>
        <end position="341"/>
    </location>
</feature>
<dbReference type="GO" id="GO:0032153">
    <property type="term" value="C:cell division site"/>
    <property type="evidence" value="ECO:0007669"/>
    <property type="project" value="TreeGrafter"/>
</dbReference>
<dbReference type="Pfam" id="PF01098">
    <property type="entry name" value="FTSW_RODA_SPOVE"/>
    <property type="match status" value="1"/>
</dbReference>
<dbReference type="GO" id="GO:0051301">
    <property type="term" value="P:cell division"/>
    <property type="evidence" value="ECO:0007669"/>
    <property type="project" value="InterPro"/>
</dbReference>
<accession>A0A0F7X370</accession>
<feature type="transmembrane region" description="Helical" evidence="8">
    <location>
        <begin position="153"/>
        <end position="169"/>
    </location>
</feature>